<dbReference type="AlphaFoldDB" id="A0AA47AAC4"/>
<sequence length="303" mass="33321">MNAWLFTSKTGETSWQSNTGYDDVLGSQYSYDSGVAYHLQVQAGDTVLIREDDVVMGISRIDQIEQKEGRKLRRRCPTCRRTGIEHRKRAGHYVCTNKKCGARFPDPLDVYEPVTEYVARYGTQWQALDGAIAYSQLEPLLSGVAQNAIRPCDLDGIVDLLTGVSVALPEATAPVPSLPIPGGRRRTEIKARLGQGTFRTALLRKYGLSCAVTGPCPAEALEAAHLVPFARHETHDVDSGLLLRSDIHRLLDAGALAINPDTKTVELTAELLNYPMYRDLHGRTITQYPSAAALHTAYGLTQN</sequence>
<reference evidence="2 3" key="1">
    <citation type="journal article" date="2021" name="Front. Microbiol.">
        <title>Bacterial Transformation of Aromatic Monomers in Softwood Black Liquor.</title>
        <authorList>
            <person name="Navas L.E."/>
            <person name="Dexter G."/>
            <person name="Liu J."/>
            <person name="Levy-Booth D."/>
            <person name="Cho M."/>
            <person name="Jang S.K."/>
            <person name="Mansfield S.D."/>
            <person name="Renneckar S."/>
            <person name="Mohn W.W."/>
            <person name="Eltis L.D."/>
        </authorList>
    </citation>
    <scope>NUCLEOTIDE SEQUENCE [LARGE SCALE GENOMIC DNA]</scope>
    <source>
        <strain evidence="2 3">GD02</strain>
    </source>
</reference>
<evidence type="ECO:0000313" key="3">
    <source>
        <dbReference type="Proteomes" id="UP001162740"/>
    </source>
</evidence>
<protein>
    <submittedName>
        <fullName evidence="2">HNH endonuclease</fullName>
    </submittedName>
</protein>
<keyword evidence="2" id="KW-0255">Endonuclease</keyword>
<name>A0AA47AAC4_RHORH</name>
<geneLocation type="plasmid" evidence="2 3">
    <name>pGD02.2.1</name>
</geneLocation>
<dbReference type="Pfam" id="PF13391">
    <property type="entry name" value="HNH_2"/>
    <property type="match status" value="1"/>
</dbReference>
<keyword evidence="2" id="KW-0378">Hydrolase</keyword>
<evidence type="ECO:0000259" key="1">
    <source>
        <dbReference type="Pfam" id="PF13391"/>
    </source>
</evidence>
<dbReference type="Proteomes" id="UP001162740">
    <property type="component" value="Plasmid pGD02.2.1"/>
</dbReference>
<feature type="domain" description="HNH nuclease" evidence="1">
    <location>
        <begin position="210"/>
        <end position="259"/>
    </location>
</feature>
<proteinExistence type="predicted"/>
<gene>
    <name evidence="2" type="ORF">KUM34_028360</name>
</gene>
<evidence type="ECO:0000313" key="2">
    <source>
        <dbReference type="EMBL" id="UZF48264.1"/>
    </source>
</evidence>
<dbReference type="InterPro" id="IPR003615">
    <property type="entry name" value="HNH_nuc"/>
</dbReference>
<keyword evidence="2" id="KW-0614">Plasmid</keyword>
<dbReference type="EMBL" id="CP083975">
    <property type="protein sequence ID" value="UZF48264.1"/>
    <property type="molecule type" value="Genomic_DNA"/>
</dbReference>
<organism evidence="2 3">
    <name type="scientific">Rhodococcus rhodochrous</name>
    <dbReference type="NCBI Taxonomy" id="1829"/>
    <lineage>
        <taxon>Bacteria</taxon>
        <taxon>Bacillati</taxon>
        <taxon>Actinomycetota</taxon>
        <taxon>Actinomycetes</taxon>
        <taxon>Mycobacteriales</taxon>
        <taxon>Nocardiaceae</taxon>
        <taxon>Rhodococcus</taxon>
    </lineage>
</organism>
<dbReference type="RefSeq" id="WP_229583253.1">
    <property type="nucleotide sequence ID" value="NZ_CP083975.1"/>
</dbReference>
<dbReference type="GO" id="GO:0004519">
    <property type="term" value="F:endonuclease activity"/>
    <property type="evidence" value="ECO:0007669"/>
    <property type="project" value="UniProtKB-KW"/>
</dbReference>
<keyword evidence="2" id="KW-0540">Nuclease</keyword>
<accession>A0AA47AAC4</accession>